<dbReference type="GO" id="GO:0033619">
    <property type="term" value="P:membrane protein proteolysis"/>
    <property type="evidence" value="ECO:0007669"/>
    <property type="project" value="TreeGrafter"/>
</dbReference>
<keyword evidence="5" id="KW-0256">Endoplasmic reticulum</keyword>
<feature type="transmembrane region" description="Helical" evidence="9">
    <location>
        <begin position="188"/>
        <end position="203"/>
    </location>
</feature>
<accession>A0A6G1SH10</accession>
<comment type="similarity">
    <text evidence="2">Belongs to the peptidase A22B family.</text>
</comment>
<gene>
    <name evidence="10" type="primary">HM13_1</name>
    <name evidence="10" type="ORF">g.2275</name>
</gene>
<proteinExistence type="inferred from homology"/>
<keyword evidence="7 9" id="KW-0472">Membrane</keyword>
<comment type="subcellular location">
    <subcellularLocation>
        <location evidence="1">Endoplasmic reticulum membrane</location>
        <topology evidence="1">Multi-pass membrane protein</topology>
    </subcellularLocation>
</comment>
<dbReference type="Pfam" id="PF04258">
    <property type="entry name" value="Peptidase_A22B"/>
    <property type="match status" value="1"/>
</dbReference>
<dbReference type="EMBL" id="GGYP01004994">
    <property type="protein sequence ID" value="MDE49765.1"/>
    <property type="molecule type" value="Transcribed_RNA"/>
</dbReference>
<reference evidence="10" key="1">
    <citation type="submission" date="2018-10" db="EMBL/GenBank/DDBJ databases">
        <title>Transcriptome assembly of Aceria tosichella (Wheat curl mite) Type 2.</title>
        <authorList>
            <person name="Scully E.D."/>
            <person name="Geib S.M."/>
            <person name="Palmer N.A."/>
            <person name="Gupta A.K."/>
            <person name="Sarath G."/>
            <person name="Tatineni S."/>
        </authorList>
    </citation>
    <scope>NUCLEOTIDE SEQUENCE</scope>
    <source>
        <strain evidence="10">LincolnNE</strain>
    </source>
</reference>
<name>A0A6G1SH10_9ACAR</name>
<keyword evidence="3 9" id="KW-0812">Transmembrane</keyword>
<dbReference type="GO" id="GO:0098554">
    <property type="term" value="C:cytoplasmic side of endoplasmic reticulum membrane"/>
    <property type="evidence" value="ECO:0007669"/>
    <property type="project" value="TreeGrafter"/>
</dbReference>
<evidence type="ECO:0000313" key="10">
    <source>
        <dbReference type="EMBL" id="MDE49765.1"/>
    </source>
</evidence>
<feature type="transmembrane region" description="Helical" evidence="9">
    <location>
        <begin position="314"/>
        <end position="337"/>
    </location>
</feature>
<evidence type="ECO:0000256" key="7">
    <source>
        <dbReference type="ARBA" id="ARBA00023136"/>
    </source>
</evidence>
<feature type="compositionally biased region" description="Basic residues" evidence="8">
    <location>
        <begin position="404"/>
        <end position="413"/>
    </location>
</feature>
<keyword evidence="6 9" id="KW-1133">Transmembrane helix</keyword>
<dbReference type="PANTHER" id="PTHR12174">
    <property type="entry name" value="SIGNAL PEPTIDE PEPTIDASE"/>
    <property type="match status" value="1"/>
</dbReference>
<evidence type="ECO:0000256" key="2">
    <source>
        <dbReference type="ARBA" id="ARBA00006859"/>
    </source>
</evidence>
<feature type="transmembrane region" description="Helical" evidence="9">
    <location>
        <begin position="73"/>
        <end position="91"/>
    </location>
</feature>
<evidence type="ECO:0000256" key="9">
    <source>
        <dbReference type="SAM" id="Phobius"/>
    </source>
</evidence>
<dbReference type="InterPro" id="IPR006639">
    <property type="entry name" value="Preselin/SPP"/>
</dbReference>
<feature type="compositionally biased region" description="Acidic residues" evidence="8">
    <location>
        <begin position="383"/>
        <end position="398"/>
    </location>
</feature>
<feature type="transmembrane region" description="Helical" evidence="9">
    <location>
        <begin position="283"/>
        <end position="302"/>
    </location>
</feature>
<organism evidence="10">
    <name type="scientific">Aceria tosichella</name>
    <name type="common">wheat curl mite</name>
    <dbReference type="NCBI Taxonomy" id="561515"/>
    <lineage>
        <taxon>Eukaryota</taxon>
        <taxon>Metazoa</taxon>
        <taxon>Ecdysozoa</taxon>
        <taxon>Arthropoda</taxon>
        <taxon>Chelicerata</taxon>
        <taxon>Arachnida</taxon>
        <taxon>Acari</taxon>
        <taxon>Acariformes</taxon>
        <taxon>Trombidiformes</taxon>
        <taxon>Prostigmata</taxon>
        <taxon>Eupodina</taxon>
        <taxon>Eriophyoidea</taxon>
        <taxon>Eriophyidae</taxon>
        <taxon>Eriophyinae</taxon>
        <taxon>Aceriini</taxon>
        <taxon>Aceria</taxon>
    </lineage>
</organism>
<dbReference type="SMART" id="SM00730">
    <property type="entry name" value="PSN"/>
    <property type="match status" value="1"/>
</dbReference>
<sequence>MDDQTATISAATNSTVKFKPTPEGMACAYLSLMFMALVPIFVGSFKSIKHHIDTRAKCQETGEQAETMTDKDAAMFPLIASVALFSFYILIKINPDLVNLALSGYFFMLGVIAIFRLLAPTTHRIFPTKYNKIQYSFLFGSKNLNDKNDTSNEPASGTTSPSESHSSTDDDLVPADVMFATKFTPSDILAAIFAGALGVWYLWTKHWVANNAFGLAFALNGIELLPVNTMKIGCILLCGLFFYDVFWVFGTDVMVSVAKKFDAPIKILFPQDFLVSGFWGKNFAMLGLGDIVIPGIFIAFLLRFDQSLNRKSNTYFWSCFLAYIFGLGLTIGVMSYFKHAQPALLYLVPCCILVPLGVSIIKGDLRALLKYRDHPLPPPPQEDAQDENEDVESEQEEERESKRSIRRTSKKNK</sequence>
<evidence type="ECO:0000256" key="8">
    <source>
        <dbReference type="SAM" id="MobiDB-lite"/>
    </source>
</evidence>
<evidence type="ECO:0000256" key="3">
    <source>
        <dbReference type="ARBA" id="ARBA00022692"/>
    </source>
</evidence>
<evidence type="ECO:0000256" key="1">
    <source>
        <dbReference type="ARBA" id="ARBA00004477"/>
    </source>
</evidence>
<dbReference type="GO" id="GO:0098553">
    <property type="term" value="C:lumenal side of endoplasmic reticulum membrane"/>
    <property type="evidence" value="ECO:0007669"/>
    <property type="project" value="TreeGrafter"/>
</dbReference>
<protein>
    <submittedName>
        <fullName evidence="10">Minor histocompatibility antigen H13</fullName>
    </submittedName>
</protein>
<feature type="compositionally biased region" description="Low complexity" evidence="8">
    <location>
        <begin position="156"/>
        <end position="165"/>
    </location>
</feature>
<feature type="transmembrane region" description="Helical" evidence="9">
    <location>
        <begin position="97"/>
        <end position="119"/>
    </location>
</feature>
<dbReference type="GO" id="GO:0006465">
    <property type="term" value="P:signal peptide processing"/>
    <property type="evidence" value="ECO:0007669"/>
    <property type="project" value="TreeGrafter"/>
</dbReference>
<dbReference type="AlphaFoldDB" id="A0A6G1SH10"/>
<feature type="region of interest" description="Disordered" evidence="8">
    <location>
        <begin position="373"/>
        <end position="413"/>
    </location>
</feature>
<feature type="transmembrane region" description="Helical" evidence="9">
    <location>
        <begin position="232"/>
        <end position="250"/>
    </location>
</feature>
<dbReference type="GO" id="GO:0042500">
    <property type="term" value="F:aspartic endopeptidase activity, intramembrane cleaving"/>
    <property type="evidence" value="ECO:0007669"/>
    <property type="project" value="InterPro"/>
</dbReference>
<evidence type="ECO:0000256" key="4">
    <source>
        <dbReference type="ARBA" id="ARBA00022801"/>
    </source>
</evidence>
<evidence type="ECO:0000256" key="5">
    <source>
        <dbReference type="ARBA" id="ARBA00022824"/>
    </source>
</evidence>
<feature type="transmembrane region" description="Helical" evidence="9">
    <location>
        <begin position="343"/>
        <end position="361"/>
    </location>
</feature>
<evidence type="ECO:0000256" key="6">
    <source>
        <dbReference type="ARBA" id="ARBA00022989"/>
    </source>
</evidence>
<dbReference type="PANTHER" id="PTHR12174:SF23">
    <property type="entry name" value="MINOR HISTOCOMPATIBILITY ANTIGEN H13"/>
    <property type="match status" value="1"/>
</dbReference>
<feature type="region of interest" description="Disordered" evidence="8">
    <location>
        <begin position="149"/>
        <end position="169"/>
    </location>
</feature>
<keyword evidence="4" id="KW-0378">Hydrolase</keyword>
<feature type="transmembrane region" description="Helical" evidence="9">
    <location>
        <begin position="28"/>
        <end position="45"/>
    </location>
</feature>
<dbReference type="InterPro" id="IPR007369">
    <property type="entry name" value="Peptidase_A22B_SPP"/>
</dbReference>